<gene>
    <name evidence="5" type="ORF">LCGC14_0731170</name>
</gene>
<evidence type="ECO:0000256" key="1">
    <source>
        <dbReference type="ARBA" id="ARBA00001964"/>
    </source>
</evidence>
<dbReference type="InterPro" id="IPR033248">
    <property type="entry name" value="Transketolase_C"/>
</dbReference>
<evidence type="ECO:0000259" key="4">
    <source>
        <dbReference type="SMART" id="SM00861"/>
    </source>
</evidence>
<dbReference type="InterPro" id="IPR029061">
    <property type="entry name" value="THDP-binding"/>
</dbReference>
<dbReference type="CDD" id="cd07036">
    <property type="entry name" value="TPP_PYR_E1-PDHc-beta_like"/>
    <property type="match status" value="1"/>
</dbReference>
<dbReference type="NCBIfam" id="NF006667">
    <property type="entry name" value="PRK09212.1"/>
    <property type="match status" value="1"/>
</dbReference>
<dbReference type="GO" id="GO:0016491">
    <property type="term" value="F:oxidoreductase activity"/>
    <property type="evidence" value="ECO:0007669"/>
    <property type="project" value="UniProtKB-KW"/>
</dbReference>
<dbReference type="FunFam" id="3.40.50.920:FF:000001">
    <property type="entry name" value="Pyruvate dehydrogenase E1 beta subunit"/>
    <property type="match status" value="1"/>
</dbReference>
<evidence type="ECO:0000256" key="3">
    <source>
        <dbReference type="ARBA" id="ARBA00023052"/>
    </source>
</evidence>
<dbReference type="InterPro" id="IPR005475">
    <property type="entry name" value="Transketolase-like_Pyr-bd"/>
</dbReference>
<dbReference type="Gene3D" id="3.40.50.970">
    <property type="match status" value="1"/>
</dbReference>
<dbReference type="Gene3D" id="3.40.50.920">
    <property type="match status" value="1"/>
</dbReference>
<organism evidence="5">
    <name type="scientific">marine sediment metagenome</name>
    <dbReference type="NCBI Taxonomy" id="412755"/>
    <lineage>
        <taxon>unclassified sequences</taxon>
        <taxon>metagenomes</taxon>
        <taxon>ecological metagenomes</taxon>
    </lineage>
</organism>
<evidence type="ECO:0000256" key="2">
    <source>
        <dbReference type="ARBA" id="ARBA00023002"/>
    </source>
</evidence>
<dbReference type="SUPFAM" id="SSF52922">
    <property type="entry name" value="TK C-terminal domain-like"/>
    <property type="match status" value="1"/>
</dbReference>
<name>A0A0F9Q9M8_9ZZZZ</name>
<comment type="cofactor">
    <cofactor evidence="1">
        <name>thiamine diphosphate</name>
        <dbReference type="ChEBI" id="CHEBI:58937"/>
    </cofactor>
</comment>
<dbReference type="AlphaFoldDB" id="A0A0F9Q9M8"/>
<protein>
    <recommendedName>
        <fullName evidence="4">Transketolase-like pyrimidine-binding domain-containing protein</fullName>
    </recommendedName>
</protein>
<proteinExistence type="predicted"/>
<dbReference type="SMART" id="SM00861">
    <property type="entry name" value="Transket_pyr"/>
    <property type="match status" value="1"/>
</dbReference>
<evidence type="ECO:0000313" key="5">
    <source>
        <dbReference type="EMBL" id="KKN40660.1"/>
    </source>
</evidence>
<comment type="caution">
    <text evidence="5">The sequence shown here is derived from an EMBL/GenBank/DDBJ whole genome shotgun (WGS) entry which is preliminary data.</text>
</comment>
<reference evidence="5" key="1">
    <citation type="journal article" date="2015" name="Nature">
        <title>Complex archaea that bridge the gap between prokaryotes and eukaryotes.</title>
        <authorList>
            <person name="Spang A."/>
            <person name="Saw J.H."/>
            <person name="Jorgensen S.L."/>
            <person name="Zaremba-Niedzwiedzka K."/>
            <person name="Martijn J."/>
            <person name="Lind A.E."/>
            <person name="van Eijk R."/>
            <person name="Schleper C."/>
            <person name="Guy L."/>
            <person name="Ettema T.J."/>
        </authorList>
    </citation>
    <scope>NUCLEOTIDE SEQUENCE</scope>
</reference>
<accession>A0A0F9Q9M8</accession>
<keyword evidence="2" id="KW-0560">Oxidoreductase</keyword>
<keyword evidence="3" id="KW-0786">Thiamine pyrophosphate</keyword>
<dbReference type="SUPFAM" id="SSF52518">
    <property type="entry name" value="Thiamin diphosphate-binding fold (THDP-binding)"/>
    <property type="match status" value="1"/>
</dbReference>
<dbReference type="PANTHER" id="PTHR43257">
    <property type="entry name" value="PYRUVATE DEHYDROGENASE E1 COMPONENT BETA SUBUNIT"/>
    <property type="match status" value="1"/>
</dbReference>
<dbReference type="EMBL" id="LAZR01001691">
    <property type="protein sequence ID" value="KKN40660.1"/>
    <property type="molecule type" value="Genomic_DNA"/>
</dbReference>
<dbReference type="Pfam" id="PF02780">
    <property type="entry name" value="Transketolase_C"/>
    <property type="match status" value="1"/>
</dbReference>
<sequence>MREITYLEAIKEALREEILRDDRVFLMGEDIGKHGGAFGLTKGLWEEFGDERIRNTPISENTIVGCAIGSAITGLRPVVEIMFIDFITLAMDEIVNAAAKIRYITGGEHKIPLVIRTQQGSGGLKGAGAQHSQSLEAWFVHIPGLKVVLPSTPYDAKGLLKASIRDNNPVIFIEHKNLYSLKGKVPQEDYIVPLGKASLKKEGSDITVLANQTLLQQALGVAKEMEKEGIDIEVIDPMSYAPLDRQTITNSVKKTGRAVILQEAHKSCGIASEIGMILMEECFDYLDAPVKRVTAMDLPIAFDVAEEKRCTPGKDDIRKAIEETLS</sequence>
<feature type="domain" description="Transketolase-like pyrimidine-binding" evidence="4">
    <location>
        <begin position="4"/>
        <end position="181"/>
    </location>
</feature>
<dbReference type="InterPro" id="IPR009014">
    <property type="entry name" value="Transketo_C/PFOR_II"/>
</dbReference>
<dbReference type="Pfam" id="PF02779">
    <property type="entry name" value="Transket_pyr"/>
    <property type="match status" value="1"/>
</dbReference>
<dbReference type="FunFam" id="3.40.50.970:FF:000001">
    <property type="entry name" value="Pyruvate dehydrogenase E1 beta subunit"/>
    <property type="match status" value="1"/>
</dbReference>
<dbReference type="PANTHER" id="PTHR43257:SF2">
    <property type="entry name" value="PYRUVATE DEHYDROGENASE E1 COMPONENT SUBUNIT BETA"/>
    <property type="match status" value="1"/>
</dbReference>